<dbReference type="InterPro" id="IPR003607">
    <property type="entry name" value="HD/PDEase_dom"/>
</dbReference>
<dbReference type="NCBIfam" id="TIGR00488">
    <property type="entry name" value="bis(5'-nucleosyl)-tetraphosphatase (symmetrical) YqeK"/>
    <property type="match status" value="1"/>
</dbReference>
<keyword evidence="4 9" id="KW-0378">Hydrolase</keyword>
<dbReference type="Pfam" id="PF01966">
    <property type="entry name" value="HD"/>
    <property type="match status" value="1"/>
</dbReference>
<evidence type="ECO:0000256" key="5">
    <source>
        <dbReference type="ARBA" id="ARBA00023004"/>
    </source>
</evidence>
<dbReference type="InterPro" id="IPR006674">
    <property type="entry name" value="HD_domain"/>
</dbReference>
<dbReference type="CDD" id="cd00077">
    <property type="entry name" value="HDc"/>
    <property type="match status" value="1"/>
</dbReference>
<evidence type="ECO:0000256" key="7">
    <source>
        <dbReference type="SAM" id="MobiDB-lite"/>
    </source>
</evidence>
<keyword evidence="2" id="KW-0479">Metal-binding</keyword>
<evidence type="ECO:0000313" key="9">
    <source>
        <dbReference type="EMBL" id="SFR67310.1"/>
    </source>
</evidence>
<dbReference type="EC" id="3.6.1.41" evidence="1"/>
<gene>
    <name evidence="9" type="ORF">SAMN02910262_00488</name>
</gene>
<dbReference type="SMART" id="SM00471">
    <property type="entry name" value="HDc"/>
    <property type="match status" value="1"/>
</dbReference>
<keyword evidence="3" id="KW-0547">Nucleotide-binding</keyword>
<dbReference type="GO" id="GO:0008803">
    <property type="term" value="F:bis(5'-nucleosyl)-tetraphosphatase (symmetrical) activity"/>
    <property type="evidence" value="ECO:0007669"/>
    <property type="project" value="UniProtKB-EC"/>
</dbReference>
<feature type="region of interest" description="Disordered" evidence="7">
    <location>
        <begin position="19"/>
        <end position="47"/>
    </location>
</feature>
<dbReference type="GO" id="GO:0000166">
    <property type="term" value="F:nucleotide binding"/>
    <property type="evidence" value="ECO:0007669"/>
    <property type="project" value="UniProtKB-KW"/>
</dbReference>
<protein>
    <recommendedName>
        <fullName evidence="1">bis(5'-nucleosyl)-tetraphosphatase (symmetrical)</fullName>
        <ecNumber evidence="1">3.6.1.41</ecNumber>
    </recommendedName>
</protein>
<dbReference type="Proteomes" id="UP000214760">
    <property type="component" value="Unassembled WGS sequence"/>
</dbReference>
<dbReference type="PANTHER" id="PTHR35795">
    <property type="entry name" value="SLR1885 PROTEIN"/>
    <property type="match status" value="1"/>
</dbReference>
<sequence>MWKKESIFFRNRADRAEERIGSSVTGRPAGRKKQDFRNRADRNVKSGQNKMNDRNIEIREQLKKILKPSRFEHTLGVCYTASALAMRWGADLKKAETAGLLHDCAKCYDNVAIVAECRRLGIELTADELAAPAVIHAKLGAWKAEHEYGIQDPEVLSAIANHTTGKPGMSLLDKIVYIADYIEPGRKMLPRMEEFRVMAFTDLDEAFYEIQESILDYLRSTGSFIDSNSLASFEYCRKEKENALHG</sequence>
<name>A0A1I6IM05_9FIRM</name>
<dbReference type="SUPFAM" id="SSF109604">
    <property type="entry name" value="HD-domain/PDEase-like"/>
    <property type="match status" value="1"/>
</dbReference>
<keyword evidence="5" id="KW-0408">Iron</keyword>
<organism evidence="9 10">
    <name type="scientific">[Clostridium] aminophilum</name>
    <dbReference type="NCBI Taxonomy" id="1526"/>
    <lineage>
        <taxon>Bacteria</taxon>
        <taxon>Bacillati</taxon>
        <taxon>Bacillota</taxon>
        <taxon>Clostridia</taxon>
        <taxon>Lachnospirales</taxon>
        <taxon>Lachnospiraceae</taxon>
    </lineage>
</organism>
<evidence type="ECO:0000259" key="8">
    <source>
        <dbReference type="PROSITE" id="PS51831"/>
    </source>
</evidence>
<dbReference type="Gene3D" id="1.10.3210.10">
    <property type="entry name" value="Hypothetical protein af1432"/>
    <property type="match status" value="1"/>
</dbReference>
<accession>A0A1I6IM05</accession>
<feature type="compositionally biased region" description="Basic and acidic residues" evidence="7">
    <location>
        <begin position="32"/>
        <end position="44"/>
    </location>
</feature>
<dbReference type="InterPro" id="IPR051094">
    <property type="entry name" value="Diverse_Catalytic_Enzymes"/>
</dbReference>
<evidence type="ECO:0000256" key="1">
    <source>
        <dbReference type="ARBA" id="ARBA00012506"/>
    </source>
</evidence>
<dbReference type="PROSITE" id="PS51831">
    <property type="entry name" value="HD"/>
    <property type="match status" value="1"/>
</dbReference>
<dbReference type="EMBL" id="FOZC01000002">
    <property type="protein sequence ID" value="SFR67310.1"/>
    <property type="molecule type" value="Genomic_DNA"/>
</dbReference>
<evidence type="ECO:0000256" key="6">
    <source>
        <dbReference type="ARBA" id="ARBA00049417"/>
    </source>
</evidence>
<comment type="catalytic activity">
    <reaction evidence="6">
        <text>P(1),P(4)-bis(5'-adenosyl) tetraphosphate + H2O = 2 ADP + 2 H(+)</text>
        <dbReference type="Rhea" id="RHEA:24252"/>
        <dbReference type="ChEBI" id="CHEBI:15377"/>
        <dbReference type="ChEBI" id="CHEBI:15378"/>
        <dbReference type="ChEBI" id="CHEBI:58141"/>
        <dbReference type="ChEBI" id="CHEBI:456216"/>
        <dbReference type="EC" id="3.6.1.41"/>
    </reaction>
</comment>
<feature type="domain" description="HD" evidence="8">
    <location>
        <begin position="70"/>
        <end position="185"/>
    </location>
</feature>
<evidence type="ECO:0000256" key="3">
    <source>
        <dbReference type="ARBA" id="ARBA00022741"/>
    </source>
</evidence>
<dbReference type="AlphaFoldDB" id="A0A1I6IM05"/>
<evidence type="ECO:0000313" key="10">
    <source>
        <dbReference type="Proteomes" id="UP000214760"/>
    </source>
</evidence>
<evidence type="ECO:0000256" key="2">
    <source>
        <dbReference type="ARBA" id="ARBA00022723"/>
    </source>
</evidence>
<dbReference type="InterPro" id="IPR006675">
    <property type="entry name" value="HDIG_dom"/>
</dbReference>
<evidence type="ECO:0000256" key="4">
    <source>
        <dbReference type="ARBA" id="ARBA00022801"/>
    </source>
</evidence>
<dbReference type="PANTHER" id="PTHR35795:SF1">
    <property type="entry name" value="BIS(5'-NUCLEOSYL)-TETRAPHOSPHATASE, SYMMETRICAL"/>
    <property type="match status" value="1"/>
</dbReference>
<dbReference type="GO" id="GO:0046872">
    <property type="term" value="F:metal ion binding"/>
    <property type="evidence" value="ECO:0007669"/>
    <property type="project" value="UniProtKB-KW"/>
</dbReference>
<dbReference type="InterPro" id="IPR005249">
    <property type="entry name" value="YqeK"/>
</dbReference>
<proteinExistence type="predicted"/>
<dbReference type="NCBIfam" id="TIGR00277">
    <property type="entry name" value="HDIG"/>
    <property type="match status" value="1"/>
</dbReference>
<reference evidence="9 10" key="1">
    <citation type="submission" date="2016-10" db="EMBL/GenBank/DDBJ databases">
        <authorList>
            <person name="de Groot N.N."/>
        </authorList>
    </citation>
    <scope>NUCLEOTIDE SEQUENCE [LARGE SCALE GENOMIC DNA]</scope>
    <source>
        <strain evidence="9 10">F</strain>
    </source>
</reference>